<evidence type="ECO:0008006" key="4">
    <source>
        <dbReference type="Google" id="ProtNLM"/>
    </source>
</evidence>
<feature type="non-terminal residue" evidence="2">
    <location>
        <position position="1"/>
    </location>
</feature>
<evidence type="ECO:0000313" key="3">
    <source>
        <dbReference type="Proteomes" id="UP001432027"/>
    </source>
</evidence>
<organism evidence="2 3">
    <name type="scientific">Pristionchus entomophagus</name>
    <dbReference type="NCBI Taxonomy" id="358040"/>
    <lineage>
        <taxon>Eukaryota</taxon>
        <taxon>Metazoa</taxon>
        <taxon>Ecdysozoa</taxon>
        <taxon>Nematoda</taxon>
        <taxon>Chromadorea</taxon>
        <taxon>Rhabditida</taxon>
        <taxon>Rhabditina</taxon>
        <taxon>Diplogasteromorpha</taxon>
        <taxon>Diplogasteroidea</taxon>
        <taxon>Neodiplogasteridae</taxon>
        <taxon>Pristionchus</taxon>
    </lineage>
</organism>
<reference evidence="2" key="1">
    <citation type="submission" date="2023-10" db="EMBL/GenBank/DDBJ databases">
        <title>Genome assembly of Pristionchus species.</title>
        <authorList>
            <person name="Yoshida K."/>
            <person name="Sommer R.J."/>
        </authorList>
    </citation>
    <scope>NUCLEOTIDE SEQUENCE</scope>
    <source>
        <strain evidence="2">RS0144</strain>
    </source>
</reference>
<name>A0AAV5T655_9BILA</name>
<proteinExistence type="predicted"/>
<keyword evidence="1" id="KW-1133">Transmembrane helix</keyword>
<dbReference type="EMBL" id="BTSX01000003">
    <property type="protein sequence ID" value="GMS89633.1"/>
    <property type="molecule type" value="Genomic_DNA"/>
</dbReference>
<feature type="transmembrane region" description="Helical" evidence="1">
    <location>
        <begin position="20"/>
        <end position="41"/>
    </location>
</feature>
<keyword evidence="3" id="KW-1185">Reference proteome</keyword>
<keyword evidence="1" id="KW-0472">Membrane</keyword>
<feature type="transmembrane region" description="Helical" evidence="1">
    <location>
        <begin position="121"/>
        <end position="143"/>
    </location>
</feature>
<keyword evidence="1" id="KW-0812">Transmembrane</keyword>
<evidence type="ECO:0000256" key="1">
    <source>
        <dbReference type="SAM" id="Phobius"/>
    </source>
</evidence>
<sequence length="224" mass="23748">VLLSSFTPLPLSTIGSVSIMVSSPLLFSLLLAVVSSAGIPVSTTEMTIYRNLSSFYSNSSLTGSLCTAPSNQSMPVPSSLFVSARPTESMKPSSIRVASLPNVAAINQIRPRAVVDMIENAYLFLACLVMFALINVLAIDYAYGGPLFVDDSYPEETMFSSGPIQFLRPMPLSVAAPTIAPANPIHSTKWATVNKPSPKSVIPKLIASAKAKSVSRKDGSDTEC</sequence>
<dbReference type="Proteomes" id="UP001432027">
    <property type="component" value="Unassembled WGS sequence"/>
</dbReference>
<accession>A0AAV5T655</accession>
<protein>
    <recommendedName>
        <fullName evidence="4">G protein-coupled receptor</fullName>
    </recommendedName>
</protein>
<evidence type="ECO:0000313" key="2">
    <source>
        <dbReference type="EMBL" id="GMS89633.1"/>
    </source>
</evidence>
<comment type="caution">
    <text evidence="2">The sequence shown here is derived from an EMBL/GenBank/DDBJ whole genome shotgun (WGS) entry which is preliminary data.</text>
</comment>
<gene>
    <name evidence="2" type="ORF">PENTCL1PPCAC_11808</name>
</gene>
<dbReference type="AlphaFoldDB" id="A0AAV5T655"/>